<protein>
    <submittedName>
        <fullName evidence="12">Os05g0237200 protein</fullName>
    </submittedName>
</protein>
<evidence type="ECO:0000256" key="1">
    <source>
        <dbReference type="ARBA" id="ARBA00004370"/>
    </source>
</evidence>
<feature type="domain" description="Cytochrome b561" evidence="11">
    <location>
        <begin position="276"/>
        <end position="469"/>
    </location>
</feature>
<dbReference type="CDD" id="cd08760">
    <property type="entry name" value="Cyt_b561_FRRS1_like"/>
    <property type="match status" value="1"/>
</dbReference>
<feature type="region of interest" description="Disordered" evidence="8">
    <location>
        <begin position="26"/>
        <end position="151"/>
    </location>
</feature>
<keyword evidence="4" id="KW-0732">Signal</keyword>
<evidence type="ECO:0000313" key="13">
    <source>
        <dbReference type="Proteomes" id="UP000000763"/>
    </source>
</evidence>
<dbReference type="InterPro" id="IPR005018">
    <property type="entry name" value="DOMON_domain"/>
</dbReference>
<dbReference type="HOGENOM" id="CLU_036675_0_2_1"/>
<dbReference type="GO" id="GO:0016020">
    <property type="term" value="C:membrane"/>
    <property type="evidence" value="ECO:0007669"/>
    <property type="project" value="UniProtKB-SubCell"/>
</dbReference>
<evidence type="ECO:0000259" key="11">
    <source>
        <dbReference type="PROSITE" id="PS50939"/>
    </source>
</evidence>
<feature type="domain" description="DOMON" evidence="10">
    <location>
        <begin position="158"/>
        <end position="273"/>
    </location>
</feature>
<dbReference type="SMART" id="SM00664">
    <property type="entry name" value="DoH"/>
    <property type="match status" value="1"/>
</dbReference>
<name>C7J2Y0_ORYSJ</name>
<evidence type="ECO:0000256" key="3">
    <source>
        <dbReference type="ARBA" id="ARBA00022692"/>
    </source>
</evidence>
<gene>
    <name evidence="12" type="ordered locus">Os05g0237200</name>
</gene>
<evidence type="ECO:0000256" key="8">
    <source>
        <dbReference type="SAM" id="MobiDB-lite"/>
    </source>
</evidence>
<feature type="compositionally biased region" description="Basic and acidic residues" evidence="8">
    <location>
        <begin position="142"/>
        <end position="151"/>
    </location>
</feature>
<accession>C7J2Y0</accession>
<keyword evidence="7 9" id="KW-0472">Membrane</keyword>
<dbReference type="PROSITE" id="PS50939">
    <property type="entry name" value="CYTOCHROME_B561"/>
    <property type="match status" value="1"/>
</dbReference>
<dbReference type="Pfam" id="PF03188">
    <property type="entry name" value="Cytochrom_B561"/>
    <property type="match status" value="1"/>
</dbReference>
<feature type="transmembrane region" description="Helical" evidence="9">
    <location>
        <begin position="341"/>
        <end position="368"/>
    </location>
</feature>
<organism evidence="12 13">
    <name type="scientific">Oryza sativa subsp. japonica</name>
    <name type="common">Rice</name>
    <dbReference type="NCBI Taxonomy" id="39947"/>
    <lineage>
        <taxon>Eukaryota</taxon>
        <taxon>Viridiplantae</taxon>
        <taxon>Streptophyta</taxon>
        <taxon>Embryophyta</taxon>
        <taxon>Tracheophyta</taxon>
        <taxon>Spermatophyta</taxon>
        <taxon>Magnoliopsida</taxon>
        <taxon>Liliopsida</taxon>
        <taxon>Poales</taxon>
        <taxon>Poaceae</taxon>
        <taxon>BOP clade</taxon>
        <taxon>Oryzoideae</taxon>
        <taxon>Oryzeae</taxon>
        <taxon>Oryzinae</taxon>
        <taxon>Oryza</taxon>
        <taxon>Oryza sativa</taxon>
    </lineage>
</organism>
<dbReference type="PROSITE" id="PS50836">
    <property type="entry name" value="DOMON"/>
    <property type="match status" value="1"/>
</dbReference>
<evidence type="ECO:0000259" key="10">
    <source>
        <dbReference type="PROSITE" id="PS50836"/>
    </source>
</evidence>
<dbReference type="Pfam" id="PF03351">
    <property type="entry name" value="DOMON"/>
    <property type="match status" value="1"/>
</dbReference>
<feature type="transmembrane region" description="Helical" evidence="9">
    <location>
        <begin position="413"/>
        <end position="433"/>
    </location>
</feature>
<dbReference type="PANTHER" id="PTHR23130">
    <property type="entry name" value="CYTOCHROME B561 AND DOMON DOMAIN-CONTAINING PROTEIN"/>
    <property type="match status" value="1"/>
</dbReference>
<dbReference type="CDD" id="cd09631">
    <property type="entry name" value="DOMON_DOH"/>
    <property type="match status" value="1"/>
</dbReference>
<feature type="transmembrane region" description="Helical" evidence="9">
    <location>
        <begin position="445"/>
        <end position="464"/>
    </location>
</feature>
<keyword evidence="5" id="KW-0249">Electron transport</keyword>
<evidence type="ECO:0000256" key="2">
    <source>
        <dbReference type="ARBA" id="ARBA00022448"/>
    </source>
</evidence>
<dbReference type="PANTHER" id="PTHR23130:SF162">
    <property type="entry name" value="OS05G0237200 PROTEIN"/>
    <property type="match status" value="1"/>
</dbReference>
<evidence type="ECO:0000256" key="4">
    <source>
        <dbReference type="ARBA" id="ARBA00022729"/>
    </source>
</evidence>
<dbReference type="Gene3D" id="1.20.120.1770">
    <property type="match status" value="1"/>
</dbReference>
<comment type="subcellular location">
    <subcellularLocation>
        <location evidence="1">Membrane</location>
    </subcellularLocation>
</comment>
<dbReference type="SMART" id="SM00665">
    <property type="entry name" value="B561"/>
    <property type="match status" value="1"/>
</dbReference>
<dbReference type="InterPro" id="IPR045266">
    <property type="entry name" value="DOH_DOMON"/>
</dbReference>
<evidence type="ECO:0000256" key="6">
    <source>
        <dbReference type="ARBA" id="ARBA00022989"/>
    </source>
</evidence>
<evidence type="ECO:0000313" key="12">
    <source>
        <dbReference type="EMBL" id="BAH93015.1"/>
    </source>
</evidence>
<sequence length="487" mass="53680">MGTSTVPSGGLPRLKAKSLLAQRNWAKLSLRTPYRRGPSPNPKPPSKHRRHMASATLDRRPSAGQLPVLPTTGLPPHSTDAPPSTDFNEPPSLRTGPGPFRSTTRQSPRQFCPKENPGLGGIASATWASPVDKLPPQSNLETPHKEGEELQEGRGSYFDLQIMYSKLKSEDNITSIVLSAPYSSGWVGIGFSNDGKMVGSSAMVGWIDNQGRAYIKQYYLSNQTSSGVKVDEGKLLTTDVPSAAVLYGDNIYLVFQVKFPLHIARQSVILAFSKISPNKFHLAEHDDKTTLSFDFSSGDSVSTYYPYQLKRNHGAFAIFGWGVLVPLGAIAARYLRHKDPLWYYLHVLVQFLGYIIGFAGVVSGIALYNRTYSNFTTHRSLGISVLALGSLQVIAFFLHPNKDSQVRKCWNQYHHWLGRICIFLAAINIVLGIELSDTNISWKVIYGAIISVMIISTTFLEVMMCTKLPKEGTCNGGLQMPTHHPNS</sequence>
<evidence type="ECO:0000256" key="9">
    <source>
        <dbReference type="SAM" id="Phobius"/>
    </source>
</evidence>
<dbReference type="AlphaFoldDB" id="C7J2Y0"/>
<keyword evidence="6 9" id="KW-1133">Transmembrane helix</keyword>
<dbReference type="KEGG" id="dosa:Os05g0237200"/>
<proteinExistence type="predicted"/>
<dbReference type="EMBL" id="AP008211">
    <property type="protein sequence ID" value="BAH93015.1"/>
    <property type="molecule type" value="Genomic_DNA"/>
</dbReference>
<keyword evidence="3 9" id="KW-0812">Transmembrane</keyword>
<dbReference type="InterPro" id="IPR006593">
    <property type="entry name" value="Cyt_b561/ferric_Rdtase_TM"/>
</dbReference>
<evidence type="ECO:0000256" key="5">
    <source>
        <dbReference type="ARBA" id="ARBA00022982"/>
    </source>
</evidence>
<reference evidence="12 13" key="1">
    <citation type="journal article" date="2005" name="Nature">
        <title>The map-based sequence of the rice genome.</title>
        <authorList>
            <consortium name="International rice genome sequencing project (IRGSP)"/>
            <person name="Matsumoto T."/>
            <person name="Wu J."/>
            <person name="Kanamori H."/>
            <person name="Katayose Y."/>
            <person name="Fujisawa M."/>
            <person name="Namiki N."/>
            <person name="Mizuno H."/>
            <person name="Yamamoto K."/>
            <person name="Antonio B.A."/>
            <person name="Baba T."/>
            <person name="Sakata K."/>
            <person name="Nagamura Y."/>
            <person name="Aoki H."/>
            <person name="Arikawa K."/>
            <person name="Arita K."/>
            <person name="Bito T."/>
            <person name="Chiden Y."/>
            <person name="Fujitsuka N."/>
            <person name="Fukunaka R."/>
            <person name="Hamada M."/>
            <person name="Harada C."/>
            <person name="Hayashi A."/>
            <person name="Hijishita S."/>
            <person name="Honda M."/>
            <person name="Hosokawa S."/>
            <person name="Ichikawa Y."/>
            <person name="Idonuma A."/>
            <person name="Iijima M."/>
            <person name="Ikeda M."/>
            <person name="Ikeno M."/>
            <person name="Ito K."/>
            <person name="Ito S."/>
            <person name="Ito T."/>
            <person name="Ito Y."/>
            <person name="Ito Y."/>
            <person name="Iwabuchi A."/>
            <person name="Kamiya K."/>
            <person name="Karasawa W."/>
            <person name="Kurita K."/>
            <person name="Katagiri S."/>
            <person name="Kikuta A."/>
            <person name="Kobayashi H."/>
            <person name="Kobayashi N."/>
            <person name="Machita K."/>
            <person name="Maehara T."/>
            <person name="Masukawa M."/>
            <person name="Mizubayashi T."/>
            <person name="Mukai Y."/>
            <person name="Nagasaki H."/>
            <person name="Nagata Y."/>
            <person name="Naito S."/>
            <person name="Nakashima M."/>
            <person name="Nakama Y."/>
            <person name="Nakamichi Y."/>
            <person name="Nakamura M."/>
            <person name="Meguro A."/>
            <person name="Negishi M."/>
            <person name="Ohta I."/>
            <person name="Ohta T."/>
            <person name="Okamoto M."/>
            <person name="Ono N."/>
            <person name="Saji S."/>
            <person name="Sakaguchi M."/>
            <person name="Sakai K."/>
            <person name="Shibata M."/>
            <person name="Shimokawa T."/>
            <person name="Song J."/>
            <person name="Takazaki Y."/>
            <person name="Terasawa K."/>
            <person name="Tsugane M."/>
            <person name="Tsuji K."/>
            <person name="Ueda S."/>
            <person name="Waki K."/>
            <person name="Yamagata H."/>
            <person name="Yamamoto M."/>
            <person name="Yamamoto S."/>
            <person name="Yamane H."/>
            <person name="Yoshiki S."/>
            <person name="Yoshihara R."/>
            <person name="Yukawa K."/>
            <person name="Zhong H."/>
            <person name="Yano M."/>
            <person name="Yuan Q."/>
            <person name="Ouyang S."/>
            <person name="Liu J."/>
            <person name="Jones K.M."/>
            <person name="Gansberger K."/>
            <person name="Moffat K."/>
            <person name="Hill J."/>
            <person name="Bera J."/>
            <person name="Fadrosh D."/>
            <person name="Jin S."/>
            <person name="Johri S."/>
            <person name="Kim M."/>
            <person name="Overton L."/>
            <person name="Reardon M."/>
            <person name="Tsitrin T."/>
            <person name="Vuong H."/>
            <person name="Weaver B."/>
            <person name="Ciecko A."/>
            <person name="Tallon L."/>
            <person name="Jackson J."/>
            <person name="Pai G."/>
            <person name="Aken S.V."/>
            <person name="Utterback T."/>
            <person name="Reidmuller S."/>
            <person name="Feldblyum T."/>
            <person name="Hsiao J."/>
            <person name="Zismann V."/>
            <person name="Iobst S."/>
            <person name="de Vazeille A.R."/>
            <person name="Buell C.R."/>
            <person name="Ying K."/>
            <person name="Li Y."/>
            <person name="Lu T."/>
            <person name="Huang Y."/>
            <person name="Zhao Q."/>
            <person name="Feng Q."/>
            <person name="Zhang L."/>
            <person name="Zhu J."/>
            <person name="Weng Q."/>
            <person name="Mu J."/>
            <person name="Lu Y."/>
            <person name="Fan D."/>
            <person name="Liu Y."/>
            <person name="Guan J."/>
            <person name="Zhang Y."/>
            <person name="Yu S."/>
            <person name="Liu X."/>
            <person name="Zhang Y."/>
            <person name="Hong G."/>
            <person name="Han B."/>
            <person name="Choisne N."/>
            <person name="Demange N."/>
            <person name="Orjeda G."/>
            <person name="Samain S."/>
            <person name="Cattolico L."/>
            <person name="Pelletier E."/>
            <person name="Couloux A."/>
            <person name="Segurens B."/>
            <person name="Wincker P."/>
            <person name="D'Hont A."/>
            <person name="Scarpelli C."/>
            <person name="Weissenbach J."/>
            <person name="Salanoubat M."/>
            <person name="Quetier F."/>
            <person name="Yu Y."/>
            <person name="Kim H.R."/>
            <person name="Rambo T."/>
            <person name="Currie J."/>
            <person name="Collura K."/>
            <person name="Luo M."/>
            <person name="Yang T."/>
            <person name="Ammiraju J.S.S."/>
            <person name="Engler F."/>
            <person name="Soderlund C."/>
            <person name="Wing R.A."/>
            <person name="Palmer L.E."/>
            <person name="de la Bastide M."/>
            <person name="Spiegel L."/>
            <person name="Nascimento L."/>
            <person name="Zutavern T."/>
            <person name="O'Shaughnessy A."/>
            <person name="Dike S."/>
            <person name="Dedhia N."/>
            <person name="Preston R."/>
            <person name="Balija V."/>
            <person name="McCombie W.R."/>
            <person name="Chow T."/>
            <person name="Chen H."/>
            <person name="Chung M."/>
            <person name="Chen C."/>
            <person name="Shaw J."/>
            <person name="Wu H."/>
            <person name="Hsiao K."/>
            <person name="Chao Y."/>
            <person name="Chu M."/>
            <person name="Cheng C."/>
            <person name="Hour A."/>
            <person name="Lee P."/>
            <person name="Lin S."/>
            <person name="Lin Y."/>
            <person name="Liou J."/>
            <person name="Liu S."/>
            <person name="Hsing Y."/>
            <person name="Raghuvanshi S."/>
            <person name="Mohanty A."/>
            <person name="Bharti A.K."/>
            <person name="Gaur A."/>
            <person name="Gupta V."/>
            <person name="Kumar D."/>
            <person name="Ravi V."/>
            <person name="Vij S."/>
            <person name="Kapur A."/>
            <person name="Khurana P."/>
            <person name="Khurana P."/>
            <person name="Khurana J.P."/>
            <person name="Tyagi A.K."/>
            <person name="Gaikwad K."/>
            <person name="Singh A."/>
            <person name="Dalal V."/>
            <person name="Srivastava S."/>
            <person name="Dixit A."/>
            <person name="Pal A.K."/>
            <person name="Ghazi I.A."/>
            <person name="Yadav M."/>
            <person name="Pandit A."/>
            <person name="Bhargava A."/>
            <person name="Sureshbabu K."/>
            <person name="Batra K."/>
            <person name="Sharma T.R."/>
            <person name="Mohapatra T."/>
            <person name="Singh N.K."/>
            <person name="Messing J."/>
            <person name="Nelson A.B."/>
            <person name="Fuks G."/>
            <person name="Kavchok S."/>
            <person name="Keizer G."/>
            <person name="Linton E."/>
            <person name="Llaca V."/>
            <person name="Song R."/>
            <person name="Tanyolac B."/>
            <person name="Young S."/>
            <person name="Ho-Il K."/>
            <person name="Hahn J.H."/>
            <person name="Sangsakoo G."/>
            <person name="Vanavichit A."/>
            <person name="de Mattos Luiz.A.T."/>
            <person name="Zimmer P.D."/>
            <person name="Malone G."/>
            <person name="Dellagostin O."/>
            <person name="de Oliveira A.C."/>
            <person name="Bevan M."/>
            <person name="Bancroft I."/>
            <person name="Minx P."/>
            <person name="Cordum H."/>
            <person name="Wilson R."/>
            <person name="Cheng Z."/>
            <person name="Jin W."/>
            <person name="Jiang J."/>
            <person name="Leong S.A."/>
            <person name="Iwama H."/>
            <person name="Gojobori T."/>
            <person name="Itoh T."/>
            <person name="Niimura Y."/>
            <person name="Fujii Y."/>
            <person name="Habara T."/>
            <person name="Sakai H."/>
            <person name="Sato Y."/>
            <person name="Wilson G."/>
            <person name="Kumar K."/>
            <person name="McCouch S."/>
            <person name="Juretic N."/>
            <person name="Hoen D."/>
            <person name="Wright S."/>
            <person name="Bruskiewich R."/>
            <person name="Bureau T."/>
            <person name="Miyao A."/>
            <person name="Hirochika H."/>
            <person name="Nishikawa T."/>
            <person name="Kadowaki K."/>
            <person name="Sugiura M."/>
            <person name="Burr B."/>
            <person name="Sasaki T."/>
        </authorList>
    </citation>
    <scope>NUCLEOTIDE SEQUENCE [LARGE SCALE GENOMIC DNA]</scope>
    <source>
        <strain evidence="13">cv. Nipponbare</strain>
    </source>
</reference>
<keyword evidence="2" id="KW-0813">Transport</keyword>
<feature type="transmembrane region" description="Helical" evidence="9">
    <location>
        <begin position="380"/>
        <end position="398"/>
    </location>
</feature>
<evidence type="ECO:0000256" key="7">
    <source>
        <dbReference type="ARBA" id="ARBA00023136"/>
    </source>
</evidence>
<feature type="transmembrane region" description="Helical" evidence="9">
    <location>
        <begin position="315"/>
        <end position="335"/>
    </location>
</feature>
<reference evidence="13" key="2">
    <citation type="journal article" date="2008" name="Nucleic Acids Res.">
        <title>The rice annotation project database (RAP-DB): 2008 update.</title>
        <authorList>
            <consortium name="The rice annotation project (RAP)"/>
        </authorList>
    </citation>
    <scope>GENOME REANNOTATION</scope>
    <source>
        <strain evidence="13">cv. Nipponbare</strain>
    </source>
</reference>
<dbReference type="Proteomes" id="UP000000763">
    <property type="component" value="Chromosome 5"/>
</dbReference>